<feature type="compositionally biased region" description="Polar residues" evidence="1">
    <location>
        <begin position="111"/>
        <end position="134"/>
    </location>
</feature>
<accession>A0AAV6G4X2</accession>
<reference evidence="2" key="1">
    <citation type="submission" date="2020-10" db="EMBL/GenBank/DDBJ databases">
        <title>Chromosome-scale genome assembly of the Allis shad, Alosa alosa.</title>
        <authorList>
            <person name="Margot Z."/>
            <person name="Christophe K."/>
            <person name="Cabau C."/>
            <person name="Louis A."/>
            <person name="Berthelot C."/>
            <person name="Parey E."/>
            <person name="Roest Crollius H."/>
            <person name="Montfort J."/>
            <person name="Robinson-Rechavi M."/>
            <person name="Bucao C."/>
            <person name="Bouchez O."/>
            <person name="Gislard M."/>
            <person name="Lluch J."/>
            <person name="Milhes M."/>
            <person name="Lampietro C."/>
            <person name="Lopez Roques C."/>
            <person name="Donnadieu C."/>
            <person name="Braasch I."/>
            <person name="Desvignes T."/>
            <person name="Postlethwait J."/>
            <person name="Bobe J."/>
            <person name="Guiguen Y."/>
        </authorList>
    </citation>
    <scope>NUCLEOTIDE SEQUENCE</scope>
    <source>
        <strain evidence="2">M-15738</strain>
        <tissue evidence="2">Blood</tissue>
    </source>
</reference>
<dbReference type="Proteomes" id="UP000823561">
    <property type="component" value="Chromosome 16"/>
</dbReference>
<dbReference type="EMBL" id="JADWDJ010000016">
    <property type="protein sequence ID" value="KAG5268626.1"/>
    <property type="molecule type" value="Genomic_DNA"/>
</dbReference>
<dbReference type="AlphaFoldDB" id="A0AAV6G4X2"/>
<comment type="caution">
    <text evidence="2">The sequence shown here is derived from an EMBL/GenBank/DDBJ whole genome shotgun (WGS) entry which is preliminary data.</text>
</comment>
<evidence type="ECO:0000256" key="1">
    <source>
        <dbReference type="SAM" id="MobiDB-lite"/>
    </source>
</evidence>
<proteinExistence type="predicted"/>
<keyword evidence="3" id="KW-1185">Reference proteome</keyword>
<organism evidence="2 3">
    <name type="scientific">Alosa alosa</name>
    <name type="common">allis shad</name>
    <dbReference type="NCBI Taxonomy" id="278164"/>
    <lineage>
        <taxon>Eukaryota</taxon>
        <taxon>Metazoa</taxon>
        <taxon>Chordata</taxon>
        <taxon>Craniata</taxon>
        <taxon>Vertebrata</taxon>
        <taxon>Euteleostomi</taxon>
        <taxon>Actinopterygii</taxon>
        <taxon>Neopterygii</taxon>
        <taxon>Teleostei</taxon>
        <taxon>Clupei</taxon>
        <taxon>Clupeiformes</taxon>
        <taxon>Clupeoidei</taxon>
        <taxon>Clupeidae</taxon>
        <taxon>Alosa</taxon>
    </lineage>
</organism>
<protein>
    <submittedName>
        <fullName evidence="2">Uncharacterized protein</fullName>
    </submittedName>
</protein>
<feature type="compositionally biased region" description="Polar residues" evidence="1">
    <location>
        <begin position="196"/>
        <end position="211"/>
    </location>
</feature>
<feature type="region of interest" description="Disordered" evidence="1">
    <location>
        <begin position="78"/>
        <end position="99"/>
    </location>
</feature>
<name>A0AAV6G4X2_9TELE</name>
<evidence type="ECO:0000313" key="3">
    <source>
        <dbReference type="Proteomes" id="UP000823561"/>
    </source>
</evidence>
<feature type="region of interest" description="Disordered" evidence="1">
    <location>
        <begin position="111"/>
        <end position="143"/>
    </location>
</feature>
<gene>
    <name evidence="2" type="ORF">AALO_G00214600</name>
</gene>
<sequence length="275" mass="29684">MIGPKTAISLSAWPGDIFVTAAFSWVFADIMAADLILRAWAVFMLGIVLSEQLPEGSGPISGDTGGYHPGSDDWVSTLGDIADSSKHDSKQQQSFSLEPLETWENPMTLGTSSDYVGQKEQSSQQPVQFTQTHHGVQMPEPSKRNYALGAEDSRVVSPYVIATAIGTTSGYLNQNEPKHHTPAPNSSSYHFVMNGQHANGSIGSTSGAESRQPSDEQILPSRAEALNLLKQALKDLGVLEGLCKQAAHINTKQGLPIPSWPLMIKMCLLQDLINK</sequence>
<feature type="region of interest" description="Disordered" evidence="1">
    <location>
        <begin position="171"/>
        <end position="216"/>
    </location>
</feature>
<evidence type="ECO:0000313" key="2">
    <source>
        <dbReference type="EMBL" id="KAG5268626.1"/>
    </source>
</evidence>